<dbReference type="PANTHER" id="PTHR43134">
    <property type="entry name" value="SIGNAL RECOGNITION PARTICLE RECEPTOR SUBUNIT ALPHA"/>
    <property type="match status" value="1"/>
</dbReference>
<dbReference type="InterPro" id="IPR036225">
    <property type="entry name" value="SRP/SRP_N"/>
</dbReference>
<evidence type="ECO:0000313" key="13">
    <source>
        <dbReference type="EMBL" id="MEQ3362300.1"/>
    </source>
</evidence>
<evidence type="ECO:0000256" key="1">
    <source>
        <dbReference type="ARBA" id="ARBA00022475"/>
    </source>
</evidence>
<dbReference type="InterPro" id="IPR004390">
    <property type="entry name" value="SR_rcpt_FtsY"/>
</dbReference>
<feature type="binding site" evidence="9">
    <location>
        <begin position="107"/>
        <end position="114"/>
    </location>
    <ligand>
        <name>GTP</name>
        <dbReference type="ChEBI" id="CHEBI:37565"/>
    </ligand>
</feature>
<keyword evidence="5 9" id="KW-0342">GTP-binding</keyword>
<sequence>MGFFDRISEGLSRSRDKFKEQMNVLLDRGPDLDDEFWDGLEETLILSDVGASAASTIVENLRDQATRKALPDAYAVLDLLNDQIADTFAEGGERVFDEDAAIVLFVGINGTGKTTTVGKIAKEATDAGRHVLLGSADTFRAAAIEQLEEWARRADVEICTRERGSDPASVCYDTIERAESTGADLVLVDTAGRLHTSADLMRELEKVVNVVRKRANMPVYTVLVTDATTGQNGLQQAREFDRALDLDGVVVTKLDGTAKGGIALAVSHELDLPVLKIGVGEGIDDLKDFDAHDFARALIGDFDKRA</sequence>
<protein>
    <recommendedName>
        <fullName evidence="9">Signal recognition particle receptor FtsY</fullName>
        <shortName evidence="9">SRP receptor</shortName>
        <ecNumber evidence="9">3.6.5.4</ecNumber>
    </recommendedName>
</protein>
<keyword evidence="2 9" id="KW-0963">Cytoplasm</keyword>
<feature type="domain" description="SRP54-type proteins GTP-binding" evidence="11">
    <location>
        <begin position="100"/>
        <end position="300"/>
    </location>
</feature>
<comment type="subcellular location">
    <subcellularLocation>
        <location evidence="9">Cell membrane</location>
        <topology evidence="9">Peripheral membrane protein</topology>
        <orientation evidence="9">Cytoplasmic side</orientation>
    </subcellularLocation>
    <subcellularLocation>
        <location evidence="9">Cytoplasm</location>
    </subcellularLocation>
</comment>
<dbReference type="Proteomes" id="UP001487305">
    <property type="component" value="Unassembled WGS sequence"/>
</dbReference>
<keyword evidence="4 9" id="KW-0378">Hydrolase</keyword>
<dbReference type="PANTHER" id="PTHR43134:SF1">
    <property type="entry name" value="SIGNAL RECOGNITION PARTICLE RECEPTOR SUBUNIT ALPHA"/>
    <property type="match status" value="1"/>
</dbReference>
<proteinExistence type="inferred from homology"/>
<dbReference type="InterPro" id="IPR042101">
    <property type="entry name" value="SRP54_N_sf"/>
</dbReference>
<dbReference type="Gene3D" id="1.20.120.140">
    <property type="entry name" value="Signal recognition particle SRP54, nucleotide-binding domain"/>
    <property type="match status" value="1"/>
</dbReference>
<dbReference type="NCBIfam" id="TIGR00064">
    <property type="entry name" value="ftsY"/>
    <property type="match status" value="1"/>
</dbReference>
<organism evidence="13 14">
    <name type="scientific">Raoultibacter massiliensis</name>
    <dbReference type="NCBI Taxonomy" id="1852371"/>
    <lineage>
        <taxon>Bacteria</taxon>
        <taxon>Bacillati</taxon>
        <taxon>Actinomycetota</taxon>
        <taxon>Coriobacteriia</taxon>
        <taxon>Eggerthellales</taxon>
        <taxon>Eggerthellaceae</taxon>
        <taxon>Raoultibacter</taxon>
    </lineage>
</organism>
<dbReference type="SUPFAM" id="SSF47364">
    <property type="entry name" value="Domain of the SRP/SRP receptor G-proteins"/>
    <property type="match status" value="1"/>
</dbReference>
<name>A0ABV1JBS7_9ACTN</name>
<gene>
    <name evidence="9 13" type="primary">ftsY</name>
    <name evidence="13" type="ORF">AAA083_04840</name>
</gene>
<evidence type="ECO:0000256" key="2">
    <source>
        <dbReference type="ARBA" id="ARBA00022490"/>
    </source>
</evidence>
<evidence type="ECO:0000259" key="10">
    <source>
        <dbReference type="SMART" id="SM00382"/>
    </source>
</evidence>
<evidence type="ECO:0000256" key="6">
    <source>
        <dbReference type="ARBA" id="ARBA00023136"/>
    </source>
</evidence>
<dbReference type="InterPro" id="IPR003593">
    <property type="entry name" value="AAA+_ATPase"/>
</dbReference>
<keyword evidence="1 9" id="KW-1003">Cell membrane</keyword>
<dbReference type="InterPro" id="IPR027417">
    <property type="entry name" value="P-loop_NTPase"/>
</dbReference>
<comment type="similarity">
    <text evidence="9">Belongs to the GTP-binding SRP family. FtsY subfamily.</text>
</comment>
<evidence type="ECO:0000259" key="11">
    <source>
        <dbReference type="SMART" id="SM00962"/>
    </source>
</evidence>
<dbReference type="Gene3D" id="3.40.50.300">
    <property type="entry name" value="P-loop containing nucleotide triphosphate hydrolases"/>
    <property type="match status" value="1"/>
</dbReference>
<dbReference type="SMART" id="SM00963">
    <property type="entry name" value="SRP54_N"/>
    <property type="match status" value="1"/>
</dbReference>
<comment type="function">
    <text evidence="9">Involved in targeting and insertion of nascent membrane proteins into the cytoplasmic membrane. Acts as a receptor for the complex formed by the signal recognition particle (SRP) and the ribosome-nascent chain (RNC).</text>
</comment>
<evidence type="ECO:0000259" key="12">
    <source>
        <dbReference type="SMART" id="SM00963"/>
    </source>
</evidence>
<comment type="catalytic activity">
    <reaction evidence="8 9">
        <text>GTP + H2O = GDP + phosphate + H(+)</text>
        <dbReference type="Rhea" id="RHEA:19669"/>
        <dbReference type="ChEBI" id="CHEBI:15377"/>
        <dbReference type="ChEBI" id="CHEBI:15378"/>
        <dbReference type="ChEBI" id="CHEBI:37565"/>
        <dbReference type="ChEBI" id="CHEBI:43474"/>
        <dbReference type="ChEBI" id="CHEBI:58189"/>
        <dbReference type="EC" id="3.6.5.4"/>
    </reaction>
</comment>
<comment type="subunit">
    <text evidence="9">Part of the signal recognition particle protein translocation system, which is composed of SRP and FtsY.</text>
</comment>
<feature type="binding site" evidence="9">
    <location>
        <begin position="252"/>
        <end position="255"/>
    </location>
    <ligand>
        <name>GTP</name>
        <dbReference type="ChEBI" id="CHEBI:37565"/>
    </ligand>
</feature>
<dbReference type="Pfam" id="PF00448">
    <property type="entry name" value="SRP54"/>
    <property type="match status" value="1"/>
</dbReference>
<dbReference type="SUPFAM" id="SSF52540">
    <property type="entry name" value="P-loop containing nucleoside triphosphate hydrolases"/>
    <property type="match status" value="1"/>
</dbReference>
<dbReference type="Pfam" id="PF02881">
    <property type="entry name" value="SRP54_N"/>
    <property type="match status" value="1"/>
</dbReference>
<reference evidence="13 14" key="1">
    <citation type="submission" date="2024-04" db="EMBL/GenBank/DDBJ databases">
        <title>Human intestinal bacterial collection.</title>
        <authorList>
            <person name="Pauvert C."/>
            <person name="Hitch T.C.A."/>
            <person name="Clavel T."/>
        </authorList>
    </citation>
    <scope>NUCLEOTIDE SEQUENCE [LARGE SCALE GENOMIC DNA]</scope>
    <source>
        <strain evidence="13 14">CLA-KB-H42</strain>
    </source>
</reference>
<keyword evidence="6 9" id="KW-0472">Membrane</keyword>
<dbReference type="HAMAP" id="MF_00920">
    <property type="entry name" value="FtsY"/>
    <property type="match status" value="1"/>
</dbReference>
<keyword evidence="7 9" id="KW-0675">Receptor</keyword>
<evidence type="ECO:0000256" key="9">
    <source>
        <dbReference type="HAMAP-Rule" id="MF_00920"/>
    </source>
</evidence>
<dbReference type="RefSeq" id="WP_102374809.1">
    <property type="nucleotide sequence ID" value="NZ_DBFADM010000042.1"/>
</dbReference>
<evidence type="ECO:0000313" key="14">
    <source>
        <dbReference type="Proteomes" id="UP001487305"/>
    </source>
</evidence>
<feature type="domain" description="Signal recognition particle SRP54 helical bundle" evidence="12">
    <location>
        <begin position="7"/>
        <end position="88"/>
    </location>
</feature>
<feature type="binding site" evidence="9">
    <location>
        <begin position="189"/>
        <end position="193"/>
    </location>
    <ligand>
        <name>GTP</name>
        <dbReference type="ChEBI" id="CHEBI:37565"/>
    </ligand>
</feature>
<evidence type="ECO:0000256" key="8">
    <source>
        <dbReference type="ARBA" id="ARBA00048027"/>
    </source>
</evidence>
<feature type="domain" description="AAA+ ATPase" evidence="10">
    <location>
        <begin position="99"/>
        <end position="276"/>
    </location>
</feature>
<dbReference type="EC" id="3.6.5.4" evidence="9"/>
<evidence type="ECO:0000256" key="4">
    <source>
        <dbReference type="ARBA" id="ARBA00022801"/>
    </source>
</evidence>
<evidence type="ECO:0000256" key="5">
    <source>
        <dbReference type="ARBA" id="ARBA00023134"/>
    </source>
</evidence>
<dbReference type="InterPro" id="IPR000897">
    <property type="entry name" value="SRP54_GTPase_dom"/>
</dbReference>
<dbReference type="SMART" id="SM00962">
    <property type="entry name" value="SRP54"/>
    <property type="match status" value="1"/>
</dbReference>
<keyword evidence="3 9" id="KW-0547">Nucleotide-binding</keyword>
<comment type="caution">
    <text evidence="13">The sequence shown here is derived from an EMBL/GenBank/DDBJ whole genome shotgun (WGS) entry which is preliminary data.</text>
</comment>
<dbReference type="InterPro" id="IPR013822">
    <property type="entry name" value="Signal_recog_particl_SRP54_hlx"/>
</dbReference>
<evidence type="ECO:0000256" key="7">
    <source>
        <dbReference type="ARBA" id="ARBA00023170"/>
    </source>
</evidence>
<evidence type="ECO:0000256" key="3">
    <source>
        <dbReference type="ARBA" id="ARBA00022741"/>
    </source>
</evidence>
<dbReference type="SMART" id="SM00382">
    <property type="entry name" value="AAA"/>
    <property type="match status" value="1"/>
</dbReference>
<dbReference type="EMBL" id="JBBNOP010000003">
    <property type="protein sequence ID" value="MEQ3362300.1"/>
    <property type="molecule type" value="Genomic_DNA"/>
</dbReference>
<accession>A0ABV1JBS7</accession>
<keyword evidence="14" id="KW-1185">Reference proteome</keyword>